<sequence>MPYTLTTLRTKVSNYPKTTPRNYQTSSRLTRSTQPTSPCSNTVQMNTQGDAYYTNLLSGQIDLDHDFNHENLDHGSQYVPITPELGSTAKKPKRGGNFTVDEDVLLISTWLNISLDPVQGNEQKHKTYWRRVWEYFHEHKTFDTSRNETSLMCRWSTIQLATNKFCGFFAQIEKRNESGKTEKDRILDAKNMYKGLSGYCFSYEHCWNELRFQPKWMEDLETKKENIKKTGTSKTGISICVPDSINVGDGNGELEMPIGRKAAKEQNKQKSKASGTDEMNSPTSVLLEKIWEGRVQMNEAKKEMFEKTFLQEQERLKQNAENMRMKQLKEEERIMSIDTSKMPPLQAEYIQRRQMEILGEKN</sequence>
<reference evidence="1 2" key="1">
    <citation type="journal article" date="2021" name="Hortic Res">
        <title>High-quality reference genome and annotation aids understanding of berry development for evergreen blueberry (Vaccinium darrowii).</title>
        <authorList>
            <person name="Yu J."/>
            <person name="Hulse-Kemp A.M."/>
            <person name="Babiker E."/>
            <person name="Staton M."/>
        </authorList>
    </citation>
    <scope>NUCLEOTIDE SEQUENCE [LARGE SCALE GENOMIC DNA]</scope>
    <source>
        <strain evidence="2">cv. NJ 8807/NJ 8810</strain>
        <tissue evidence="1">Young leaf</tissue>
    </source>
</reference>
<dbReference type="Proteomes" id="UP000828048">
    <property type="component" value="Chromosome 5"/>
</dbReference>
<keyword evidence="2" id="KW-1185">Reference proteome</keyword>
<dbReference type="EMBL" id="CM037155">
    <property type="protein sequence ID" value="KAH7845491.1"/>
    <property type="molecule type" value="Genomic_DNA"/>
</dbReference>
<comment type="caution">
    <text evidence="1">The sequence shown here is derived from an EMBL/GenBank/DDBJ whole genome shotgun (WGS) entry which is preliminary data.</text>
</comment>
<organism evidence="1 2">
    <name type="scientific">Vaccinium darrowii</name>
    <dbReference type="NCBI Taxonomy" id="229202"/>
    <lineage>
        <taxon>Eukaryota</taxon>
        <taxon>Viridiplantae</taxon>
        <taxon>Streptophyta</taxon>
        <taxon>Embryophyta</taxon>
        <taxon>Tracheophyta</taxon>
        <taxon>Spermatophyta</taxon>
        <taxon>Magnoliopsida</taxon>
        <taxon>eudicotyledons</taxon>
        <taxon>Gunneridae</taxon>
        <taxon>Pentapetalae</taxon>
        <taxon>asterids</taxon>
        <taxon>Ericales</taxon>
        <taxon>Ericaceae</taxon>
        <taxon>Vaccinioideae</taxon>
        <taxon>Vaccinieae</taxon>
        <taxon>Vaccinium</taxon>
    </lineage>
</organism>
<name>A0ACB7XW71_9ERIC</name>
<accession>A0ACB7XW71</accession>
<evidence type="ECO:0000313" key="2">
    <source>
        <dbReference type="Proteomes" id="UP000828048"/>
    </source>
</evidence>
<evidence type="ECO:0000313" key="1">
    <source>
        <dbReference type="EMBL" id="KAH7845491.1"/>
    </source>
</evidence>
<proteinExistence type="predicted"/>
<gene>
    <name evidence="1" type="ORF">Vadar_002842</name>
</gene>
<protein>
    <submittedName>
        <fullName evidence="1">Uncharacterized protein</fullName>
    </submittedName>
</protein>